<keyword evidence="4" id="KW-1185">Reference proteome</keyword>
<organism evidence="3 4">
    <name type="scientific">Nocardia otitidiscaviarum</name>
    <dbReference type="NCBI Taxonomy" id="1823"/>
    <lineage>
        <taxon>Bacteria</taxon>
        <taxon>Bacillati</taxon>
        <taxon>Actinomycetota</taxon>
        <taxon>Actinomycetes</taxon>
        <taxon>Mycobacteriales</taxon>
        <taxon>Nocardiaceae</taxon>
        <taxon>Nocardia</taxon>
    </lineage>
</organism>
<proteinExistence type="predicted"/>
<evidence type="ECO:0000256" key="1">
    <source>
        <dbReference type="SAM" id="MobiDB-lite"/>
    </source>
</evidence>
<dbReference type="AlphaFoldDB" id="A0A379JKJ5"/>
<sequence length="294" mass="30116">MSTNNSGGSRAGLALAIAGVAVVLAAAAVLFAVSRDGLDSGDGATSARPTPGTASVAPTTAPGTGGIGTGTSQPGVSASDPAAPTTPSDPDHFAYQPLWPFATAADAADWQRAYREGGHQPWHLDAPAVALMFTQQYLGYGSVDRVVNAQYREDEAWITVGYARPDDPGHVGLPAAMLHLVRFASGPDAPWEVVGTEDRTLTLTTPPYGSQVGSPITVGGRISGMDESLDIQVRQLGRERPVGTVGRIPAGGMDMPWSATVPVDASCPGTLTVAVATGGHVTDVERFAVTGVRC</sequence>
<accession>A0A379JKJ5</accession>
<protein>
    <submittedName>
        <fullName evidence="3">Uncharacterized protein</fullName>
    </submittedName>
</protein>
<feature type="compositionally biased region" description="Low complexity" evidence="1">
    <location>
        <begin position="70"/>
        <end position="88"/>
    </location>
</feature>
<dbReference type="Proteomes" id="UP000255467">
    <property type="component" value="Unassembled WGS sequence"/>
</dbReference>
<evidence type="ECO:0000256" key="2">
    <source>
        <dbReference type="SAM" id="Phobius"/>
    </source>
</evidence>
<dbReference type="EMBL" id="UGRY01000006">
    <property type="protein sequence ID" value="SUD49038.1"/>
    <property type="molecule type" value="Genomic_DNA"/>
</dbReference>
<feature type="region of interest" description="Disordered" evidence="1">
    <location>
        <begin position="39"/>
        <end position="90"/>
    </location>
</feature>
<gene>
    <name evidence="3" type="ORF">NCTC1934_06388</name>
</gene>
<name>A0A379JKJ5_9NOCA</name>
<reference evidence="3 4" key="1">
    <citation type="submission" date="2018-06" db="EMBL/GenBank/DDBJ databases">
        <authorList>
            <consortium name="Pathogen Informatics"/>
            <person name="Doyle S."/>
        </authorList>
    </citation>
    <scope>NUCLEOTIDE SEQUENCE [LARGE SCALE GENOMIC DNA]</scope>
    <source>
        <strain evidence="3 4">NCTC1934</strain>
    </source>
</reference>
<feature type="transmembrane region" description="Helical" evidence="2">
    <location>
        <begin position="12"/>
        <end position="33"/>
    </location>
</feature>
<dbReference type="RefSeq" id="WP_081592440.1">
    <property type="nucleotide sequence ID" value="NZ_UGRY01000006.1"/>
</dbReference>
<feature type="compositionally biased region" description="Low complexity" evidence="1">
    <location>
        <begin position="49"/>
        <end position="62"/>
    </location>
</feature>
<evidence type="ECO:0000313" key="4">
    <source>
        <dbReference type="Proteomes" id="UP000255467"/>
    </source>
</evidence>
<keyword evidence="2" id="KW-0812">Transmembrane</keyword>
<keyword evidence="2" id="KW-0472">Membrane</keyword>
<keyword evidence="2" id="KW-1133">Transmembrane helix</keyword>
<evidence type="ECO:0000313" key="3">
    <source>
        <dbReference type="EMBL" id="SUD49038.1"/>
    </source>
</evidence>